<dbReference type="Gene3D" id="3.20.80.10">
    <property type="entry name" value="Regulatory factor, effector binding domain"/>
    <property type="match status" value="1"/>
</dbReference>
<dbReference type="Proteomes" id="UP000242188">
    <property type="component" value="Unassembled WGS sequence"/>
</dbReference>
<dbReference type="Pfam" id="PF04832">
    <property type="entry name" value="SOUL"/>
    <property type="match status" value="1"/>
</dbReference>
<accession>A0A210Q6Y8</accession>
<reference evidence="3 4" key="1">
    <citation type="journal article" date="2017" name="Nat. Ecol. Evol.">
        <title>Scallop genome provides insights into evolution of bilaterian karyotype and development.</title>
        <authorList>
            <person name="Wang S."/>
            <person name="Zhang J."/>
            <person name="Jiao W."/>
            <person name="Li J."/>
            <person name="Xun X."/>
            <person name="Sun Y."/>
            <person name="Guo X."/>
            <person name="Huan P."/>
            <person name="Dong B."/>
            <person name="Zhang L."/>
            <person name="Hu X."/>
            <person name="Sun X."/>
            <person name="Wang J."/>
            <person name="Zhao C."/>
            <person name="Wang Y."/>
            <person name="Wang D."/>
            <person name="Huang X."/>
            <person name="Wang R."/>
            <person name="Lv J."/>
            <person name="Li Y."/>
            <person name="Zhang Z."/>
            <person name="Liu B."/>
            <person name="Lu W."/>
            <person name="Hui Y."/>
            <person name="Liang J."/>
            <person name="Zhou Z."/>
            <person name="Hou R."/>
            <person name="Li X."/>
            <person name="Liu Y."/>
            <person name="Li H."/>
            <person name="Ning X."/>
            <person name="Lin Y."/>
            <person name="Zhao L."/>
            <person name="Xing Q."/>
            <person name="Dou J."/>
            <person name="Li Y."/>
            <person name="Mao J."/>
            <person name="Guo H."/>
            <person name="Dou H."/>
            <person name="Li T."/>
            <person name="Mu C."/>
            <person name="Jiang W."/>
            <person name="Fu Q."/>
            <person name="Fu X."/>
            <person name="Miao Y."/>
            <person name="Liu J."/>
            <person name="Yu Q."/>
            <person name="Li R."/>
            <person name="Liao H."/>
            <person name="Li X."/>
            <person name="Kong Y."/>
            <person name="Jiang Z."/>
            <person name="Chourrout D."/>
            <person name="Li R."/>
            <person name="Bao Z."/>
        </authorList>
    </citation>
    <scope>NUCLEOTIDE SEQUENCE [LARGE SCALE GENOMIC DNA]</scope>
    <source>
        <strain evidence="3 4">PY_sf001</strain>
    </source>
</reference>
<evidence type="ECO:0000313" key="4">
    <source>
        <dbReference type="Proteomes" id="UP000242188"/>
    </source>
</evidence>
<dbReference type="InterPro" id="IPR006917">
    <property type="entry name" value="SOUL_heme-bd"/>
</dbReference>
<feature type="chain" id="PRO_5012871676" evidence="2">
    <location>
        <begin position="21"/>
        <end position="204"/>
    </location>
</feature>
<sequence length="204" mass="23625">MFSPYRWLAFFWCAVALTDAAVIPVGGTCDYNGLQCPVYQVLSPPTEKYELRHYEPASWIATTETVAEYTPSVSRRMYFRLKNYFDGGNSNNQNLEMTVPVLTMRENTDVNGMYRYTKYFLLVDSNAPDPTGNGVYKYNRPAFRAYVRQYGGRPTFQEKLDELNKLTTSIGDSSLYRADRAYFAGYNPPWVRINRRNEVWVEAN</sequence>
<gene>
    <name evidence="3" type="ORF">KP79_PYT15114</name>
</gene>
<evidence type="ECO:0000256" key="1">
    <source>
        <dbReference type="ARBA" id="ARBA00009817"/>
    </source>
</evidence>
<dbReference type="EMBL" id="NEDP02004772">
    <property type="protein sequence ID" value="OWF44496.1"/>
    <property type="molecule type" value="Genomic_DNA"/>
</dbReference>
<evidence type="ECO:0000256" key="2">
    <source>
        <dbReference type="SAM" id="SignalP"/>
    </source>
</evidence>
<proteinExistence type="inferred from homology"/>
<comment type="similarity">
    <text evidence="1">Belongs to the HEBP family.</text>
</comment>
<protein>
    <submittedName>
        <fullName evidence="3">Heme-binding protein 2</fullName>
    </submittedName>
</protein>
<keyword evidence="2" id="KW-0732">Signal</keyword>
<dbReference type="OrthoDB" id="6424451at2759"/>
<evidence type="ECO:0000313" key="3">
    <source>
        <dbReference type="EMBL" id="OWF44496.1"/>
    </source>
</evidence>
<name>A0A210Q6Y8_MIZYE</name>
<dbReference type="InterPro" id="IPR011256">
    <property type="entry name" value="Reg_factor_effector_dom_sf"/>
</dbReference>
<organism evidence="3 4">
    <name type="scientific">Mizuhopecten yessoensis</name>
    <name type="common">Japanese scallop</name>
    <name type="synonym">Patinopecten yessoensis</name>
    <dbReference type="NCBI Taxonomy" id="6573"/>
    <lineage>
        <taxon>Eukaryota</taxon>
        <taxon>Metazoa</taxon>
        <taxon>Spiralia</taxon>
        <taxon>Lophotrochozoa</taxon>
        <taxon>Mollusca</taxon>
        <taxon>Bivalvia</taxon>
        <taxon>Autobranchia</taxon>
        <taxon>Pteriomorphia</taxon>
        <taxon>Pectinida</taxon>
        <taxon>Pectinoidea</taxon>
        <taxon>Pectinidae</taxon>
        <taxon>Mizuhopecten</taxon>
    </lineage>
</organism>
<dbReference type="PANTHER" id="PTHR11220">
    <property type="entry name" value="HEME-BINDING PROTEIN-RELATED"/>
    <property type="match status" value="1"/>
</dbReference>
<dbReference type="SUPFAM" id="SSF55136">
    <property type="entry name" value="Probable bacterial effector-binding domain"/>
    <property type="match status" value="1"/>
</dbReference>
<feature type="signal peptide" evidence="2">
    <location>
        <begin position="1"/>
        <end position="20"/>
    </location>
</feature>
<keyword evidence="4" id="KW-1185">Reference proteome</keyword>
<dbReference type="PANTHER" id="PTHR11220:SF1">
    <property type="entry name" value="HEME-BINDING PROTEIN 2"/>
    <property type="match status" value="1"/>
</dbReference>
<dbReference type="AlphaFoldDB" id="A0A210Q6Y8"/>
<comment type="caution">
    <text evidence="3">The sequence shown here is derived from an EMBL/GenBank/DDBJ whole genome shotgun (WGS) entry which is preliminary data.</text>
</comment>